<evidence type="ECO:0000313" key="2">
    <source>
        <dbReference type="Proteomes" id="UP000548476"/>
    </source>
</evidence>
<sequence>MSSHTKARAALDLAAEEFARLASDPRVVLSGVLDWSGELRLDEVAGLLLSPVTPSDTRDRLWRAVLCQARVDPVWQLVAVGLALPSLRFLAARIIGHTDADPDDVNSELVVGFLGAVGGIDLAAPGVFRRLRAAANAAGMRLVRADRRAAASVANVVVERPALMCRHPDVVLARAVAACVITPGEADLIGATRLESVPVAEAARVARVSVAAVWQRRSRAERRLLAWLDTAAEAAGEAVPSWA</sequence>
<reference evidence="1 2" key="1">
    <citation type="submission" date="2020-08" db="EMBL/GenBank/DDBJ databases">
        <title>Genomic Encyclopedia of Type Strains, Phase IV (KMG-IV): sequencing the most valuable type-strain genomes for metagenomic binning, comparative biology and taxonomic classification.</title>
        <authorList>
            <person name="Goeker M."/>
        </authorList>
    </citation>
    <scope>NUCLEOTIDE SEQUENCE [LARGE SCALE GENOMIC DNA]</scope>
    <source>
        <strain evidence="1 2">YIM 65646</strain>
    </source>
</reference>
<evidence type="ECO:0000313" key="1">
    <source>
        <dbReference type="EMBL" id="MBB6038548.1"/>
    </source>
</evidence>
<gene>
    <name evidence="1" type="ORF">HNR73_006434</name>
</gene>
<dbReference type="RefSeq" id="WP_184791341.1">
    <property type="nucleotide sequence ID" value="NZ_BONT01000069.1"/>
</dbReference>
<organism evidence="1 2">
    <name type="scientific">Phytomonospora endophytica</name>
    <dbReference type="NCBI Taxonomy" id="714109"/>
    <lineage>
        <taxon>Bacteria</taxon>
        <taxon>Bacillati</taxon>
        <taxon>Actinomycetota</taxon>
        <taxon>Actinomycetes</taxon>
        <taxon>Micromonosporales</taxon>
        <taxon>Micromonosporaceae</taxon>
        <taxon>Phytomonospora</taxon>
    </lineage>
</organism>
<dbReference type="GO" id="GO:0000428">
    <property type="term" value="C:DNA-directed RNA polymerase complex"/>
    <property type="evidence" value="ECO:0007669"/>
    <property type="project" value="UniProtKB-KW"/>
</dbReference>
<keyword evidence="1" id="KW-0804">Transcription</keyword>
<keyword evidence="2" id="KW-1185">Reference proteome</keyword>
<comment type="caution">
    <text evidence="1">The sequence shown here is derived from an EMBL/GenBank/DDBJ whole genome shotgun (WGS) entry which is preliminary data.</text>
</comment>
<dbReference type="Proteomes" id="UP000548476">
    <property type="component" value="Unassembled WGS sequence"/>
</dbReference>
<keyword evidence="1" id="KW-0240">DNA-directed RNA polymerase</keyword>
<accession>A0A841FXV6</accession>
<proteinExistence type="predicted"/>
<dbReference type="EMBL" id="JACHGT010000017">
    <property type="protein sequence ID" value="MBB6038548.1"/>
    <property type="molecule type" value="Genomic_DNA"/>
</dbReference>
<protein>
    <submittedName>
        <fullName evidence="1">DNA-directed RNA polymerase specialized sigma24 family protein</fullName>
    </submittedName>
</protein>
<name>A0A841FXV6_9ACTN</name>
<dbReference type="AlphaFoldDB" id="A0A841FXV6"/>